<keyword evidence="1" id="KW-0732">Signal</keyword>
<evidence type="ECO:0000313" key="2">
    <source>
        <dbReference type="EMBL" id="OWM90242.1"/>
    </source>
</evidence>
<dbReference type="EMBL" id="MTKT01000553">
    <property type="protein sequence ID" value="OWM90242.1"/>
    <property type="molecule type" value="Genomic_DNA"/>
</dbReference>
<name>A0A218Y114_PUNGR</name>
<evidence type="ECO:0000256" key="1">
    <source>
        <dbReference type="SAM" id="SignalP"/>
    </source>
</evidence>
<sequence>MVSKYGRVREKSGRGGWTLLVLLGLLLTEADGWMDGWKYKKGRVGEGAETELARLAEEVMKAWGDLVVCQGSLAEDQGGLRKVSSGHFCGQI</sequence>
<evidence type="ECO:0000313" key="3">
    <source>
        <dbReference type="Proteomes" id="UP000197138"/>
    </source>
</evidence>
<feature type="signal peptide" evidence="1">
    <location>
        <begin position="1"/>
        <end position="32"/>
    </location>
</feature>
<accession>A0A218Y114</accession>
<comment type="caution">
    <text evidence="2">The sequence shown here is derived from an EMBL/GenBank/DDBJ whole genome shotgun (WGS) entry which is preliminary data.</text>
</comment>
<dbReference type="AlphaFoldDB" id="A0A218Y114"/>
<organism evidence="2 3">
    <name type="scientific">Punica granatum</name>
    <name type="common">Pomegranate</name>
    <dbReference type="NCBI Taxonomy" id="22663"/>
    <lineage>
        <taxon>Eukaryota</taxon>
        <taxon>Viridiplantae</taxon>
        <taxon>Streptophyta</taxon>
        <taxon>Embryophyta</taxon>
        <taxon>Tracheophyta</taxon>
        <taxon>Spermatophyta</taxon>
        <taxon>Magnoliopsida</taxon>
        <taxon>eudicotyledons</taxon>
        <taxon>Gunneridae</taxon>
        <taxon>Pentapetalae</taxon>
        <taxon>rosids</taxon>
        <taxon>malvids</taxon>
        <taxon>Myrtales</taxon>
        <taxon>Lythraceae</taxon>
        <taxon>Punica</taxon>
    </lineage>
</organism>
<reference evidence="3" key="1">
    <citation type="journal article" date="2017" name="Plant J.">
        <title>The pomegranate (Punica granatum L.) genome and the genomics of punicalagin biosynthesis.</title>
        <authorList>
            <person name="Qin G."/>
            <person name="Xu C."/>
            <person name="Ming R."/>
            <person name="Tang H."/>
            <person name="Guyot R."/>
            <person name="Kramer E.M."/>
            <person name="Hu Y."/>
            <person name="Yi X."/>
            <person name="Qi Y."/>
            <person name="Xu X."/>
            <person name="Gao Z."/>
            <person name="Pan H."/>
            <person name="Jian J."/>
            <person name="Tian Y."/>
            <person name="Yue Z."/>
            <person name="Xu Y."/>
        </authorList>
    </citation>
    <scope>NUCLEOTIDE SEQUENCE [LARGE SCALE GENOMIC DNA]</scope>
    <source>
        <strain evidence="3">cv. Dabenzi</strain>
    </source>
</reference>
<protein>
    <submittedName>
        <fullName evidence="2">Uncharacterized protein</fullName>
    </submittedName>
</protein>
<feature type="chain" id="PRO_5012442835" evidence="1">
    <location>
        <begin position="33"/>
        <end position="92"/>
    </location>
</feature>
<proteinExistence type="predicted"/>
<dbReference type="Proteomes" id="UP000197138">
    <property type="component" value="Unassembled WGS sequence"/>
</dbReference>
<gene>
    <name evidence="2" type="ORF">CDL15_Pgr006563</name>
</gene>